<evidence type="ECO:0000313" key="5">
    <source>
        <dbReference type="EMBL" id="MCR0232929.1"/>
    </source>
</evidence>
<evidence type="ECO:0000256" key="2">
    <source>
        <dbReference type="ARBA" id="ARBA00023125"/>
    </source>
</evidence>
<dbReference type="InterPro" id="IPR011010">
    <property type="entry name" value="DNA_brk_join_enz"/>
</dbReference>
<evidence type="ECO:0000256" key="1">
    <source>
        <dbReference type="ARBA" id="ARBA00008857"/>
    </source>
</evidence>
<dbReference type="GO" id="GO:0015074">
    <property type="term" value="P:DNA integration"/>
    <property type="evidence" value="ECO:0007669"/>
    <property type="project" value="InterPro"/>
</dbReference>
<reference evidence="5" key="1">
    <citation type="journal article" date="2022" name="Clin. Infect. Dis.">
        <title>Association between Clostridium innocuum and antibiotic-associated diarrhea in adults and children: A cross-sectional study and comparative genomics analysis.</title>
        <authorList>
            <person name="Cherny K.E."/>
            <person name="Muscat E.B."/>
            <person name="Balaji A."/>
            <person name="Mukherjee J."/>
            <person name="Ozer E.A."/>
            <person name="Angarone M.P."/>
            <person name="Hauser A.R."/>
            <person name="Sichel J.S."/>
            <person name="Amponsah E."/>
            <person name="Kociolek L.K."/>
        </authorList>
    </citation>
    <scope>NUCLEOTIDE SEQUENCE</scope>
    <source>
        <strain evidence="5">NU1-AC-029v</strain>
    </source>
</reference>
<evidence type="ECO:0000259" key="4">
    <source>
        <dbReference type="PROSITE" id="PS51898"/>
    </source>
</evidence>
<dbReference type="PANTHER" id="PTHR30349">
    <property type="entry name" value="PHAGE INTEGRASE-RELATED"/>
    <property type="match status" value="1"/>
</dbReference>
<comment type="caution">
    <text evidence="5">The sequence shown here is derived from an EMBL/GenBank/DDBJ whole genome shotgun (WGS) entry which is preliminary data.</text>
</comment>
<dbReference type="InterPro" id="IPR013762">
    <property type="entry name" value="Integrase-like_cat_sf"/>
</dbReference>
<dbReference type="AlphaFoldDB" id="A0AAP2XSU5"/>
<proteinExistence type="inferred from homology"/>
<dbReference type="GO" id="GO:0006310">
    <property type="term" value="P:DNA recombination"/>
    <property type="evidence" value="ECO:0007669"/>
    <property type="project" value="UniProtKB-KW"/>
</dbReference>
<dbReference type="EMBL" id="JAKTMA010000013">
    <property type="protein sequence ID" value="MCR0232929.1"/>
    <property type="molecule type" value="Genomic_DNA"/>
</dbReference>
<dbReference type="GO" id="GO:0003677">
    <property type="term" value="F:DNA binding"/>
    <property type="evidence" value="ECO:0007669"/>
    <property type="project" value="UniProtKB-KW"/>
</dbReference>
<comment type="similarity">
    <text evidence="1">Belongs to the 'phage' integrase family.</text>
</comment>
<dbReference type="Pfam" id="PF13102">
    <property type="entry name" value="Phage_int_SAM_5"/>
    <property type="match status" value="1"/>
</dbReference>
<gene>
    <name evidence="5" type="ORF">MKC95_09130</name>
</gene>
<dbReference type="Gene3D" id="1.10.150.130">
    <property type="match status" value="1"/>
</dbReference>
<dbReference type="Gene3D" id="1.10.443.10">
    <property type="entry name" value="Intergrase catalytic core"/>
    <property type="match status" value="1"/>
</dbReference>
<keyword evidence="3" id="KW-0233">DNA recombination</keyword>
<evidence type="ECO:0000256" key="3">
    <source>
        <dbReference type="ARBA" id="ARBA00023172"/>
    </source>
</evidence>
<dbReference type="Pfam" id="PF00589">
    <property type="entry name" value="Phage_integrase"/>
    <property type="match status" value="1"/>
</dbReference>
<sequence>MAIVYDAKTRLYHIKGKYKDENGKWKDYERFTGKKGFKGKKEAKKADEEFRKKMDKSLPDKLNSQLTVTDLWNLYEDDHRSLLKASTLQNDQDSLRVVEKIIPGFKDFKISTIKEKTIKSVMKHLDQEQYSLNYIKKTYTTLNKLFNYAVKKEHLEDSPMKHISMIKRPNEVKDEEIKYWTPEQFKKFITNIDDKQYYTLFNFLYFTGCRIGEALALTWKDIDFDRNTYSITKTCVQELKGIPYLITPPKTKNSVRKPKMPRLLVKILKDWYSVQSQMYNFKNDCFIFGLDRPKSESTVRKRFERYKNYFDGWVPADKIGTGTPCINSSITIIDGKIYNNEHGYRTIRECKTELTIVALSENENDKCHYKVSMCLPDINMHDLRHSHVSLLINEGANVQAIADRIGDTVNQVLKTYAHLFEKTEDELIEIIDNTFK</sequence>
<dbReference type="InterPro" id="IPR025269">
    <property type="entry name" value="SAM-like_dom"/>
</dbReference>
<accession>A0AAP2XSU5</accession>
<dbReference type="InterPro" id="IPR002104">
    <property type="entry name" value="Integrase_catalytic"/>
</dbReference>
<dbReference type="CDD" id="cd01189">
    <property type="entry name" value="INT_ICEBs1_C_like"/>
    <property type="match status" value="1"/>
</dbReference>
<dbReference type="InterPro" id="IPR050090">
    <property type="entry name" value="Tyrosine_recombinase_XerCD"/>
</dbReference>
<keyword evidence="2" id="KW-0238">DNA-binding</keyword>
<dbReference type="SUPFAM" id="SSF56349">
    <property type="entry name" value="DNA breaking-rejoining enzymes"/>
    <property type="match status" value="1"/>
</dbReference>
<dbReference type="PANTHER" id="PTHR30349:SF64">
    <property type="entry name" value="PROPHAGE INTEGRASE INTD-RELATED"/>
    <property type="match status" value="1"/>
</dbReference>
<organism evidence="5 6">
    <name type="scientific">Clostridium innocuum</name>
    <dbReference type="NCBI Taxonomy" id="1522"/>
    <lineage>
        <taxon>Bacteria</taxon>
        <taxon>Bacillati</taxon>
        <taxon>Bacillota</taxon>
        <taxon>Clostridia</taxon>
        <taxon>Eubacteriales</taxon>
        <taxon>Clostridiaceae</taxon>
        <taxon>Clostridium</taxon>
    </lineage>
</organism>
<feature type="domain" description="Tyr recombinase" evidence="4">
    <location>
        <begin position="175"/>
        <end position="432"/>
    </location>
</feature>
<name>A0AAP2XSU5_CLOIN</name>
<dbReference type="InterPro" id="IPR010998">
    <property type="entry name" value="Integrase_recombinase_N"/>
</dbReference>
<dbReference type="Proteomes" id="UP001203972">
    <property type="component" value="Unassembled WGS sequence"/>
</dbReference>
<protein>
    <submittedName>
        <fullName evidence="5">Site-specific integrase</fullName>
    </submittedName>
</protein>
<dbReference type="PROSITE" id="PS51898">
    <property type="entry name" value="TYR_RECOMBINASE"/>
    <property type="match status" value="1"/>
</dbReference>
<evidence type="ECO:0000313" key="6">
    <source>
        <dbReference type="Proteomes" id="UP001203972"/>
    </source>
</evidence>